<evidence type="ECO:0000256" key="1">
    <source>
        <dbReference type="SAM" id="Phobius"/>
    </source>
</evidence>
<feature type="domain" description="CARDB" evidence="2">
    <location>
        <begin position="188"/>
        <end position="274"/>
    </location>
</feature>
<feature type="transmembrane region" description="Helical" evidence="1">
    <location>
        <begin position="420"/>
        <end position="439"/>
    </location>
</feature>
<evidence type="ECO:0000259" key="2">
    <source>
        <dbReference type="Pfam" id="PF07705"/>
    </source>
</evidence>
<proteinExistence type="predicted"/>
<reference evidence="3" key="1">
    <citation type="journal article" date="2015" name="Nature">
        <title>Complex archaea that bridge the gap between prokaryotes and eukaryotes.</title>
        <authorList>
            <person name="Spang A."/>
            <person name="Saw J.H."/>
            <person name="Jorgensen S.L."/>
            <person name="Zaremba-Niedzwiedzka K."/>
            <person name="Martijn J."/>
            <person name="Lind A.E."/>
            <person name="van Eijk R."/>
            <person name="Schleper C."/>
            <person name="Guy L."/>
            <person name="Ettema T.J."/>
        </authorList>
    </citation>
    <scope>NUCLEOTIDE SEQUENCE</scope>
</reference>
<dbReference type="EMBL" id="LAZR01001792">
    <property type="protein sequence ID" value="KKN38949.1"/>
    <property type="molecule type" value="Genomic_DNA"/>
</dbReference>
<gene>
    <name evidence="3" type="ORF">LCGC14_0748230</name>
</gene>
<dbReference type="AlphaFoldDB" id="A0A0F9Q8X8"/>
<keyword evidence="1" id="KW-1133">Transmembrane helix</keyword>
<feature type="domain" description="CARDB" evidence="2">
    <location>
        <begin position="314"/>
        <end position="400"/>
    </location>
</feature>
<keyword evidence="1" id="KW-0472">Membrane</keyword>
<name>A0A0F9Q8X8_9ZZZZ</name>
<evidence type="ECO:0000313" key="3">
    <source>
        <dbReference type="EMBL" id="KKN38949.1"/>
    </source>
</evidence>
<organism evidence="3">
    <name type="scientific">marine sediment metagenome</name>
    <dbReference type="NCBI Taxonomy" id="412755"/>
    <lineage>
        <taxon>unclassified sequences</taxon>
        <taxon>metagenomes</taxon>
        <taxon>ecological metagenomes</taxon>
    </lineage>
</organism>
<dbReference type="InterPro" id="IPR013783">
    <property type="entry name" value="Ig-like_fold"/>
</dbReference>
<keyword evidence="1" id="KW-0812">Transmembrane</keyword>
<dbReference type="Gene3D" id="2.60.40.10">
    <property type="entry name" value="Immunoglobulins"/>
    <property type="match status" value="3"/>
</dbReference>
<sequence length="445" mass="48502">MNKTKKHLISTYLLISLPLIIGTIIPQVKGNPGPDLTNRGPSYDAFTPNKAVPGGTNITVWCDVLNQGDTASGDFNVSFYASINAIISQSDYEIGKVFVSSLSASTWTDISWSGPFPSDIPNDTYYIGWIIDVDSNIVEENEGNNIAYETVSLLNVVIEAELYNRGGPNGGFQYSGYTPTEVMPSVTMFTIWCDIENVGLKASGDFNVSFRASWNPIISVISEEIAKVFVPSINSDSYADVSWTGIFPSIPFDWYYVGWVIDVDNDVVEGSEDDVGIAEFSPLKVSDKPDLTDRGSSFSGLNITSAEPGVTPFLVSAEIENIGLQPSGSCNVSFYASLDNNITGSDIYLGFDTLPPLLNGSFSYVEWTGIFPNITIGTYYIGWIIDVNSVVDEGNEKNNKAYIISQLLVGLPTSKKGIPGYDFILMVSLVAVFSVIYILKKRNKV</sequence>
<accession>A0A0F9Q8X8</accession>
<dbReference type="Pfam" id="PF07705">
    <property type="entry name" value="CARDB"/>
    <property type="match status" value="3"/>
</dbReference>
<comment type="caution">
    <text evidence="3">The sequence shown here is derived from an EMBL/GenBank/DDBJ whole genome shotgun (WGS) entry which is preliminary data.</text>
</comment>
<protein>
    <recommendedName>
        <fullName evidence="2">CARDB domain-containing protein</fullName>
    </recommendedName>
</protein>
<feature type="domain" description="CARDB" evidence="2">
    <location>
        <begin position="47"/>
        <end position="147"/>
    </location>
</feature>
<dbReference type="InterPro" id="IPR011635">
    <property type="entry name" value="CARDB"/>
</dbReference>